<keyword evidence="1" id="KW-0805">Transcription regulation</keyword>
<dbReference type="InterPro" id="IPR009057">
    <property type="entry name" value="Homeodomain-like_sf"/>
</dbReference>
<dbReference type="InterPro" id="IPR055247">
    <property type="entry name" value="InsJ-like_HTH"/>
</dbReference>
<comment type="caution">
    <text evidence="4">The sequence shown here is derived from an EMBL/GenBank/DDBJ whole genome shotgun (WGS) entry which is preliminary data.</text>
</comment>
<keyword evidence="2" id="KW-0804">Transcription</keyword>
<feature type="non-terminal residue" evidence="4">
    <location>
        <position position="61"/>
    </location>
</feature>
<evidence type="ECO:0000256" key="2">
    <source>
        <dbReference type="ARBA" id="ARBA00023163"/>
    </source>
</evidence>
<proteinExistence type="predicted"/>
<dbReference type="RefSeq" id="WP_378014894.1">
    <property type="nucleotide sequence ID" value="NZ_BAABHN010000009.1"/>
</dbReference>
<reference evidence="5" key="1">
    <citation type="journal article" date="2019" name="Int. J. Syst. Evol. Microbiol.">
        <title>The Global Catalogue of Microorganisms (GCM) 10K type strain sequencing project: providing services to taxonomists for standard genome sequencing and annotation.</title>
        <authorList>
            <consortium name="The Broad Institute Genomics Platform"/>
            <consortium name="The Broad Institute Genome Sequencing Center for Infectious Disease"/>
            <person name="Wu L."/>
            <person name="Ma J."/>
        </authorList>
    </citation>
    <scope>NUCLEOTIDE SEQUENCE [LARGE SCALE GENOMIC DNA]</scope>
    <source>
        <strain evidence="5">CCUG 50347</strain>
    </source>
</reference>
<evidence type="ECO:0000313" key="4">
    <source>
        <dbReference type="EMBL" id="MFC4831704.1"/>
    </source>
</evidence>
<accession>A0ABV9RDS0</accession>
<dbReference type="SUPFAM" id="SSF46689">
    <property type="entry name" value="Homeodomain-like"/>
    <property type="match status" value="1"/>
</dbReference>
<organism evidence="4 5">
    <name type="scientific">Actinomycetospora chibensis</name>
    <dbReference type="NCBI Taxonomy" id="663606"/>
    <lineage>
        <taxon>Bacteria</taxon>
        <taxon>Bacillati</taxon>
        <taxon>Actinomycetota</taxon>
        <taxon>Actinomycetes</taxon>
        <taxon>Pseudonocardiales</taxon>
        <taxon>Pseudonocardiaceae</taxon>
        <taxon>Actinomycetospora</taxon>
    </lineage>
</organism>
<evidence type="ECO:0000313" key="5">
    <source>
        <dbReference type="Proteomes" id="UP001595909"/>
    </source>
</evidence>
<evidence type="ECO:0000259" key="3">
    <source>
        <dbReference type="Pfam" id="PF13518"/>
    </source>
</evidence>
<feature type="domain" description="Insertion element IS150 protein InsJ-like helix-turn-helix" evidence="3">
    <location>
        <begin position="9"/>
        <end position="55"/>
    </location>
</feature>
<dbReference type="InterPro" id="IPR053721">
    <property type="entry name" value="Fimbrial_Adhesin_Reg"/>
</dbReference>
<gene>
    <name evidence="4" type="ORF">ACFPEL_04715</name>
</gene>
<dbReference type="EMBL" id="JBHSIM010000009">
    <property type="protein sequence ID" value="MFC4831704.1"/>
    <property type="molecule type" value="Genomic_DNA"/>
</dbReference>
<name>A0ABV9RDS0_9PSEU</name>
<dbReference type="Pfam" id="PF13518">
    <property type="entry name" value="HTH_28"/>
    <property type="match status" value="1"/>
</dbReference>
<dbReference type="Gene3D" id="1.10.10.2690">
    <property type="match status" value="1"/>
</dbReference>
<evidence type="ECO:0000256" key="1">
    <source>
        <dbReference type="ARBA" id="ARBA00023015"/>
    </source>
</evidence>
<keyword evidence="5" id="KW-1185">Reference proteome</keyword>
<protein>
    <submittedName>
        <fullName evidence="4">Helix-turn-helix domain-containing protein</fullName>
    </submittedName>
</protein>
<sequence>MSKARLVITAVVVEGRSQSEVARAYGVSQPWVSRLVARYRTEGEAAFTPRSRRPARSPSAT</sequence>
<dbReference type="Proteomes" id="UP001595909">
    <property type="component" value="Unassembled WGS sequence"/>
</dbReference>